<sequence>MTTTLTLLLVFETEILTSLPVGHDSYVMPIETDAPIPYHAEATVETVKNCHGYDHVDVVIANSGISDCYASAAETPLEALRNHFEVNILGPLALLQSFIPLLLRASKSKYVAMSTGVASLSDMGATALMPVTTYVASKAAVNFIVRKIHFENGKVCSWVLSPGWVRIEMGNHGAESVGMEIAPVSLDQSVEAILEKIDNATRDETSGTFQSFDNTKRQW</sequence>
<dbReference type="GO" id="GO:0016491">
    <property type="term" value="F:oxidoreductase activity"/>
    <property type="evidence" value="ECO:0007669"/>
    <property type="project" value="UniProtKB-KW"/>
</dbReference>
<dbReference type="Proteomes" id="UP000030641">
    <property type="component" value="Unassembled WGS sequence"/>
</dbReference>
<dbReference type="PANTHER" id="PTHR43544">
    <property type="entry name" value="SHORT-CHAIN DEHYDROGENASE/REDUCTASE"/>
    <property type="match status" value="1"/>
</dbReference>
<dbReference type="PANTHER" id="PTHR43544:SF7">
    <property type="entry name" value="NADB-LER2"/>
    <property type="match status" value="1"/>
</dbReference>
<evidence type="ECO:0000256" key="3">
    <source>
        <dbReference type="ARBA" id="ARBA00023002"/>
    </source>
</evidence>
<dbReference type="RefSeq" id="XP_013348312.1">
    <property type="nucleotide sequence ID" value="XM_013492858.1"/>
</dbReference>
<organism evidence="5 6">
    <name type="scientific">Aureobasidium subglaciale (strain EXF-2481)</name>
    <name type="common">Aureobasidium pullulans var. subglaciale</name>
    <dbReference type="NCBI Taxonomy" id="1043005"/>
    <lineage>
        <taxon>Eukaryota</taxon>
        <taxon>Fungi</taxon>
        <taxon>Dikarya</taxon>
        <taxon>Ascomycota</taxon>
        <taxon>Pezizomycotina</taxon>
        <taxon>Dothideomycetes</taxon>
        <taxon>Dothideomycetidae</taxon>
        <taxon>Dothideales</taxon>
        <taxon>Saccotheciaceae</taxon>
        <taxon>Aureobasidium</taxon>
    </lineage>
</organism>
<keyword evidence="2" id="KW-0521">NADP</keyword>
<dbReference type="EMBL" id="KL584750">
    <property type="protein sequence ID" value="KEQ99919.1"/>
    <property type="molecule type" value="Genomic_DNA"/>
</dbReference>
<proteinExistence type="inferred from homology"/>
<reference evidence="5 6" key="1">
    <citation type="journal article" date="2014" name="BMC Genomics">
        <title>Genome sequencing of four Aureobasidium pullulans varieties: biotechnological potential, stress tolerance, and description of new species.</title>
        <authorList>
            <person name="Gostin Ar C."/>
            <person name="Ohm R.A."/>
            <person name="Kogej T."/>
            <person name="Sonjak S."/>
            <person name="Turk M."/>
            <person name="Zajc J."/>
            <person name="Zalar P."/>
            <person name="Grube M."/>
            <person name="Sun H."/>
            <person name="Han J."/>
            <person name="Sharma A."/>
            <person name="Chiniquy J."/>
            <person name="Ngan C.Y."/>
            <person name="Lipzen A."/>
            <person name="Barry K."/>
            <person name="Grigoriev I.V."/>
            <person name="Gunde-Cimerman N."/>
        </authorList>
    </citation>
    <scope>NUCLEOTIDE SEQUENCE [LARGE SCALE GENOMIC DNA]</scope>
    <source>
        <strain evidence="5 6">EXF-2481</strain>
    </source>
</reference>
<evidence type="ECO:0000256" key="2">
    <source>
        <dbReference type="ARBA" id="ARBA00022857"/>
    </source>
</evidence>
<dbReference type="InterPro" id="IPR051468">
    <property type="entry name" value="Fungal_SecMetab_SDRs"/>
</dbReference>
<name>A0A074YUS4_AURSE</name>
<dbReference type="HOGENOM" id="CLU_010194_9_1_1"/>
<evidence type="ECO:0000256" key="4">
    <source>
        <dbReference type="SAM" id="SignalP"/>
    </source>
</evidence>
<dbReference type="GO" id="GO:0005737">
    <property type="term" value="C:cytoplasm"/>
    <property type="evidence" value="ECO:0007669"/>
    <property type="project" value="TreeGrafter"/>
</dbReference>
<comment type="similarity">
    <text evidence="1">Belongs to the short-chain dehydrogenases/reductases (SDR) family.</text>
</comment>
<feature type="signal peptide" evidence="4">
    <location>
        <begin position="1"/>
        <end position="17"/>
    </location>
</feature>
<dbReference type="GeneID" id="25371352"/>
<protein>
    <recommendedName>
        <fullName evidence="7">NAD(P)-binding protein</fullName>
    </recommendedName>
</protein>
<keyword evidence="6" id="KW-1185">Reference proteome</keyword>
<feature type="chain" id="PRO_5001703682" description="NAD(P)-binding protein" evidence="4">
    <location>
        <begin position="18"/>
        <end position="219"/>
    </location>
</feature>
<dbReference type="SUPFAM" id="SSF51735">
    <property type="entry name" value="NAD(P)-binding Rossmann-fold domains"/>
    <property type="match status" value="1"/>
</dbReference>
<dbReference type="OMA" id="QFVNYNG"/>
<dbReference type="Pfam" id="PF00106">
    <property type="entry name" value="adh_short"/>
    <property type="match status" value="1"/>
</dbReference>
<keyword evidence="3" id="KW-0560">Oxidoreductase</keyword>
<evidence type="ECO:0008006" key="7">
    <source>
        <dbReference type="Google" id="ProtNLM"/>
    </source>
</evidence>
<evidence type="ECO:0000313" key="6">
    <source>
        <dbReference type="Proteomes" id="UP000030641"/>
    </source>
</evidence>
<dbReference type="InParanoid" id="A0A074YUS4"/>
<keyword evidence="4" id="KW-0732">Signal</keyword>
<dbReference type="AlphaFoldDB" id="A0A074YUS4"/>
<dbReference type="InterPro" id="IPR002347">
    <property type="entry name" value="SDR_fam"/>
</dbReference>
<dbReference type="OrthoDB" id="9876299at2759"/>
<dbReference type="InterPro" id="IPR020904">
    <property type="entry name" value="Sc_DH/Rdtase_CS"/>
</dbReference>
<evidence type="ECO:0000313" key="5">
    <source>
        <dbReference type="EMBL" id="KEQ99919.1"/>
    </source>
</evidence>
<dbReference type="Gene3D" id="3.40.50.720">
    <property type="entry name" value="NAD(P)-binding Rossmann-like Domain"/>
    <property type="match status" value="1"/>
</dbReference>
<dbReference type="PROSITE" id="PS00061">
    <property type="entry name" value="ADH_SHORT"/>
    <property type="match status" value="1"/>
</dbReference>
<evidence type="ECO:0000256" key="1">
    <source>
        <dbReference type="ARBA" id="ARBA00006484"/>
    </source>
</evidence>
<accession>A0A074YUS4</accession>
<gene>
    <name evidence="5" type="ORF">AUEXF2481DRAFT_76477</name>
</gene>
<dbReference type="InterPro" id="IPR036291">
    <property type="entry name" value="NAD(P)-bd_dom_sf"/>
</dbReference>